<feature type="domain" description="Ig-like" evidence="7">
    <location>
        <begin position="525"/>
        <end position="612"/>
    </location>
</feature>
<reference evidence="8" key="1">
    <citation type="submission" date="2025-08" db="UniProtKB">
        <authorList>
            <consortium name="Ensembl"/>
        </authorList>
    </citation>
    <scope>IDENTIFICATION</scope>
</reference>
<evidence type="ECO:0000313" key="9">
    <source>
        <dbReference type="Proteomes" id="UP000694700"/>
    </source>
</evidence>
<proteinExistence type="predicted"/>
<dbReference type="InterPro" id="IPR000998">
    <property type="entry name" value="MAM_dom"/>
</dbReference>
<evidence type="ECO:0000259" key="6">
    <source>
        <dbReference type="PROSITE" id="PS50060"/>
    </source>
</evidence>
<evidence type="ECO:0000256" key="5">
    <source>
        <dbReference type="ARBA" id="ARBA00023319"/>
    </source>
</evidence>
<feature type="domain" description="Ig-like" evidence="7">
    <location>
        <begin position="427"/>
        <end position="518"/>
    </location>
</feature>
<dbReference type="Gene3D" id="2.60.120.200">
    <property type="match status" value="1"/>
</dbReference>
<dbReference type="SMART" id="SM00408">
    <property type="entry name" value="IGc2"/>
    <property type="match status" value="6"/>
</dbReference>
<dbReference type="GO" id="GO:0030424">
    <property type="term" value="C:axon"/>
    <property type="evidence" value="ECO:0007669"/>
    <property type="project" value="TreeGrafter"/>
</dbReference>
<feature type="domain" description="Ig-like" evidence="7">
    <location>
        <begin position="325"/>
        <end position="421"/>
    </location>
</feature>
<dbReference type="InterPro" id="IPR036179">
    <property type="entry name" value="Ig-like_dom_sf"/>
</dbReference>
<name>A0A8C1TB13_CYPCA</name>
<dbReference type="SMART" id="SM00409">
    <property type="entry name" value="IG"/>
    <property type="match status" value="6"/>
</dbReference>
<dbReference type="InterPro" id="IPR036116">
    <property type="entry name" value="FN3_sf"/>
</dbReference>
<dbReference type="SUPFAM" id="SSF49899">
    <property type="entry name" value="Concanavalin A-like lectins/glucanases"/>
    <property type="match status" value="1"/>
</dbReference>
<evidence type="ECO:0000256" key="4">
    <source>
        <dbReference type="ARBA" id="ARBA00023288"/>
    </source>
</evidence>
<feature type="domain" description="MAM" evidence="6">
    <location>
        <begin position="763"/>
        <end position="891"/>
    </location>
</feature>
<dbReference type="CDD" id="cd00096">
    <property type="entry name" value="Ig"/>
    <property type="match status" value="2"/>
</dbReference>
<dbReference type="SUPFAM" id="SSF48726">
    <property type="entry name" value="Immunoglobulin"/>
    <property type="match status" value="6"/>
</dbReference>
<dbReference type="InterPro" id="IPR003599">
    <property type="entry name" value="Ig_sub"/>
</dbReference>
<accession>A0A8C1TB13</accession>
<dbReference type="Pfam" id="PF13927">
    <property type="entry name" value="Ig_3"/>
    <property type="match status" value="4"/>
</dbReference>
<dbReference type="FunFam" id="2.60.40.10:FF:000240">
    <property type="entry name" value="MAM domain containing glycosylphosphatidylinositol anchor 1"/>
    <property type="match status" value="1"/>
</dbReference>
<keyword evidence="5" id="KW-0393">Immunoglobulin domain</keyword>
<evidence type="ECO:0000256" key="3">
    <source>
        <dbReference type="ARBA" id="ARBA00022737"/>
    </source>
</evidence>
<dbReference type="InterPro" id="IPR013320">
    <property type="entry name" value="ConA-like_dom_sf"/>
</dbReference>
<dbReference type="Ensembl" id="ENSCCRT00015020802.1">
    <property type="protein sequence ID" value="ENSCCRP00015020070.1"/>
    <property type="gene ID" value="ENSCCRG00015008635.1"/>
</dbReference>
<dbReference type="AlphaFoldDB" id="A0A8C1TB13"/>
<dbReference type="InterPro" id="IPR013783">
    <property type="entry name" value="Ig-like_fold"/>
</dbReference>
<evidence type="ECO:0000256" key="2">
    <source>
        <dbReference type="ARBA" id="ARBA00022475"/>
    </source>
</evidence>
<dbReference type="PROSITE" id="PS50060">
    <property type="entry name" value="MAM_2"/>
    <property type="match status" value="1"/>
</dbReference>
<dbReference type="SUPFAM" id="SSF49265">
    <property type="entry name" value="Fibronectin type III"/>
    <property type="match status" value="1"/>
</dbReference>
<keyword evidence="2" id="KW-0472">Membrane</keyword>
<evidence type="ECO:0000256" key="1">
    <source>
        <dbReference type="ARBA" id="ARBA00004236"/>
    </source>
</evidence>
<dbReference type="InterPro" id="IPR013098">
    <property type="entry name" value="Ig_I-set"/>
</dbReference>
<dbReference type="GO" id="GO:0008046">
    <property type="term" value="F:axon guidance receptor activity"/>
    <property type="evidence" value="ECO:0007669"/>
    <property type="project" value="TreeGrafter"/>
</dbReference>
<dbReference type="Proteomes" id="UP000694700">
    <property type="component" value="Unplaced"/>
</dbReference>
<dbReference type="Pfam" id="PF00629">
    <property type="entry name" value="MAM"/>
    <property type="match status" value="1"/>
</dbReference>
<dbReference type="FunFam" id="2.60.40.10:FF:000262">
    <property type="entry name" value="MAM domain containing glycosylphosphatidylinositol anchor 1"/>
    <property type="match status" value="1"/>
</dbReference>
<comment type="subcellular location">
    <subcellularLocation>
        <location evidence="1">Cell membrane</location>
    </subcellularLocation>
</comment>
<keyword evidence="2" id="KW-1003">Cell membrane</keyword>
<dbReference type="FunFam" id="2.60.40.10:FF:000165">
    <property type="entry name" value="MAM domain containing glycosylphosphatidylinositol anchor 2"/>
    <property type="match status" value="1"/>
</dbReference>
<dbReference type="PROSITE" id="PS50835">
    <property type="entry name" value="IG_LIKE"/>
    <property type="match status" value="6"/>
</dbReference>
<dbReference type="FunFam" id="2.60.40.10:FF:000243">
    <property type="entry name" value="MAM domain-containing glycosylphosphatidylinositol anchor protein 1"/>
    <property type="match status" value="1"/>
</dbReference>
<dbReference type="GO" id="GO:0007156">
    <property type="term" value="P:homophilic cell adhesion via plasma membrane adhesion molecules"/>
    <property type="evidence" value="ECO:0007669"/>
    <property type="project" value="TreeGrafter"/>
</dbReference>
<feature type="domain" description="Ig-like" evidence="7">
    <location>
        <begin position="119"/>
        <end position="218"/>
    </location>
</feature>
<dbReference type="InterPro" id="IPR003598">
    <property type="entry name" value="Ig_sub2"/>
</dbReference>
<evidence type="ECO:0000313" key="8">
    <source>
        <dbReference type="Ensembl" id="ENSCCRP00015020070.1"/>
    </source>
</evidence>
<keyword evidence="4" id="KW-0449">Lipoprotein</keyword>
<dbReference type="PANTHER" id="PTHR45080">
    <property type="entry name" value="CONTACTIN 5"/>
    <property type="match status" value="1"/>
</dbReference>
<evidence type="ECO:0000259" key="7">
    <source>
        <dbReference type="PROSITE" id="PS50835"/>
    </source>
</evidence>
<dbReference type="GO" id="GO:0050808">
    <property type="term" value="P:synapse organization"/>
    <property type="evidence" value="ECO:0007669"/>
    <property type="project" value="TreeGrafter"/>
</dbReference>
<dbReference type="GO" id="GO:0043025">
    <property type="term" value="C:neuronal cell body"/>
    <property type="evidence" value="ECO:0007669"/>
    <property type="project" value="TreeGrafter"/>
</dbReference>
<protein>
    <submittedName>
        <fullName evidence="8">MAM domain containing glycosylphosphatidylinositol anchor 2</fullName>
    </submittedName>
</protein>
<dbReference type="InterPro" id="IPR007110">
    <property type="entry name" value="Ig-like_dom"/>
</dbReference>
<dbReference type="Gene3D" id="2.60.40.10">
    <property type="entry name" value="Immunoglobulins"/>
    <property type="match status" value="6"/>
</dbReference>
<sequence>NFSYFYLTWSPPTVRIVHSGHTCNVEEERYSERVYTIREGETLELTCLVTGHPRPQIRWTKTAGSVSDRFQDSSVFNETLHIAKIQRHQGGRYYCKAENGLGSPAIKSIRVDVYYLDEPVVTVHQSIGEAKEQFYYERTVFLRCIANSNPPIRYSWYRGRDVLSQGSDKGVEIYEPFFTQGETKILKLKNLRPKDYANYSCIASIRNVCGIADRRVVFRLTNKTAPASIKLLVEDPIVVNPGQTVSLVCITTGGEPTPSLNWTLSSGSLPEKSLMKDGTLTLPAIASEDAGVYSCIASNNVGNPAKKSTTIIVRALKKGRFWITPDPYHNDDNIQIGREVKISCQVEATPPEELQFSWLKNGRALRSSERMVITQTDPDISPGTTNLDIIDLKFTDFGTYTCVASLRGGGIPEISIDVNISSPTVPPNLTVPRGKSPMAVREGETVELECLVSGKPKPIILWSRADKEAPMPDGSMQMESYDGVLRIVNVSREMSGSYRCQTSQYNGFNVKPREAVIELIVHYPPAVEPVWQEVRQGLGRPVAMNCRVLRAHPSRVLRYEWRLGSRLLHAGTFDSRDDTDYTIRSLVREGYGEYTCDIINEVGPGRCTFLVTGKAYPPEFYYDTYNPLWQNRPRVYGYKLQWTQMNPNAVDRIMAYRLGIRQTGQQRWWEQDIPVEGNIQKGELITHNLTELIRPEAYVVRLTPITRFGEGDSSTRVVTYSGIYSFDDGTNCPEFHFLKSPTETLITREETLMCVMIVFVWLSGFYMYIETSRPRKEGDTARLLSPTFNVAPKNPHSITSPPAYCFSFYYHMYGKHIGTLNAFVKQKGQSTSDAGPVWSLSGNQGDRWRQAKISIHPTASFQVMFEGIRGPGIEGDIAIDDVTLEEGECPDPPSNRMYQACISMVTGLFGLVLTLHPLNMPII</sequence>
<dbReference type="PANTHER" id="PTHR45080:SF35">
    <property type="entry name" value="MAM DOMAIN-CONTAINING GLYCOSYLPHOSPHATIDYLINOSITOL ANCHOR 2"/>
    <property type="match status" value="1"/>
</dbReference>
<feature type="domain" description="Ig-like" evidence="7">
    <location>
        <begin position="226"/>
        <end position="310"/>
    </location>
</feature>
<dbReference type="FunFam" id="2.60.40.10:FF:000303">
    <property type="entry name" value="MAM domain containing glycosylphosphatidylinositol anchor 1"/>
    <property type="match status" value="1"/>
</dbReference>
<dbReference type="GO" id="GO:0005886">
    <property type="term" value="C:plasma membrane"/>
    <property type="evidence" value="ECO:0007669"/>
    <property type="project" value="UniProtKB-SubCell"/>
</dbReference>
<dbReference type="CDD" id="cd06263">
    <property type="entry name" value="MAM"/>
    <property type="match status" value="1"/>
</dbReference>
<dbReference type="InterPro" id="IPR050958">
    <property type="entry name" value="Cell_Adh-Cytoskel_Orgn"/>
</dbReference>
<dbReference type="SMART" id="SM00137">
    <property type="entry name" value="MAM"/>
    <property type="match status" value="1"/>
</dbReference>
<keyword evidence="3" id="KW-0677">Repeat</keyword>
<organism evidence="8 9">
    <name type="scientific">Cyprinus carpio</name>
    <name type="common">Common carp</name>
    <dbReference type="NCBI Taxonomy" id="7962"/>
    <lineage>
        <taxon>Eukaryota</taxon>
        <taxon>Metazoa</taxon>
        <taxon>Chordata</taxon>
        <taxon>Craniata</taxon>
        <taxon>Vertebrata</taxon>
        <taxon>Euteleostomi</taxon>
        <taxon>Actinopterygii</taxon>
        <taxon>Neopterygii</taxon>
        <taxon>Teleostei</taxon>
        <taxon>Ostariophysi</taxon>
        <taxon>Cypriniformes</taxon>
        <taxon>Cyprinidae</taxon>
        <taxon>Cyprininae</taxon>
        <taxon>Cyprinus</taxon>
    </lineage>
</organism>
<dbReference type="Pfam" id="PF07679">
    <property type="entry name" value="I-set"/>
    <property type="match status" value="1"/>
</dbReference>
<feature type="domain" description="Ig-like" evidence="7">
    <location>
        <begin position="12"/>
        <end position="112"/>
    </location>
</feature>